<evidence type="ECO:0000313" key="2">
    <source>
        <dbReference type="EMBL" id="WOH38136.1"/>
    </source>
</evidence>
<gene>
    <name evidence="2" type="ORF">RI844_02560</name>
</gene>
<feature type="signal peptide" evidence="1">
    <location>
        <begin position="1"/>
        <end position="27"/>
    </location>
</feature>
<sequence>MTFKLTLKSIVPLTFLASFTLCNSALASLDYSAKSVVFAAQGNSQQTITYTNNNVDDISIVQADFTTVINNANYTVDFSNCAGTTLAQDDSCTVYIDYTNNLAGKQSAYYQLTSPDDGTKLPIFALNYFDETNAAEANRRISPIVEMVEILNDDGSLASVDSGLIANTPYKIKWTVMSYGRIKGRFYLLNCTNEAVQANCATTSDSQSVITSEELDGVLLSDAEATNAGYEIYYYADQKATHQEFISASFQVDSATIGAQEYLGLRFYSRTEASNSLGDITNVSTLLSSSLDIQSQGTNSYLGDDGRRIKIILVEQP</sequence>
<feature type="chain" id="PRO_5046763093" evidence="1">
    <location>
        <begin position="28"/>
        <end position="317"/>
    </location>
</feature>
<dbReference type="InterPro" id="IPR013783">
    <property type="entry name" value="Ig-like_fold"/>
</dbReference>
<dbReference type="Proteomes" id="UP001301442">
    <property type="component" value="Chromosome"/>
</dbReference>
<accession>A0ABZ0GRW1</accession>
<evidence type="ECO:0000313" key="3">
    <source>
        <dbReference type="Proteomes" id="UP001301442"/>
    </source>
</evidence>
<evidence type="ECO:0000256" key="1">
    <source>
        <dbReference type="SAM" id="SignalP"/>
    </source>
</evidence>
<proteinExistence type="predicted"/>
<dbReference type="Gene3D" id="2.60.40.10">
    <property type="entry name" value="Immunoglobulins"/>
    <property type="match status" value="1"/>
</dbReference>
<protein>
    <submittedName>
        <fullName evidence="2">Uncharacterized protein</fullName>
    </submittedName>
</protein>
<dbReference type="EMBL" id="CP136600">
    <property type="protein sequence ID" value="WOH38136.1"/>
    <property type="molecule type" value="Genomic_DNA"/>
</dbReference>
<organism evidence="2 3">
    <name type="scientific">Thalassotalea fonticola</name>
    <dbReference type="NCBI Taxonomy" id="3065649"/>
    <lineage>
        <taxon>Bacteria</taxon>
        <taxon>Pseudomonadati</taxon>
        <taxon>Pseudomonadota</taxon>
        <taxon>Gammaproteobacteria</taxon>
        <taxon>Alteromonadales</taxon>
        <taxon>Colwelliaceae</taxon>
        <taxon>Thalassotalea</taxon>
    </lineage>
</organism>
<dbReference type="RefSeq" id="WP_348396909.1">
    <property type="nucleotide sequence ID" value="NZ_CP136600.1"/>
</dbReference>
<keyword evidence="3" id="KW-1185">Reference proteome</keyword>
<name>A0ABZ0GRW1_9GAMM</name>
<reference evidence="2 3" key="1">
    <citation type="submission" date="2023-09" db="EMBL/GenBank/DDBJ databases">
        <authorList>
            <person name="Qi X."/>
        </authorList>
    </citation>
    <scope>NUCLEOTIDE SEQUENCE [LARGE SCALE GENOMIC DNA]</scope>
    <source>
        <strain evidence="2 3">S1-1</strain>
    </source>
</reference>
<keyword evidence="1" id="KW-0732">Signal</keyword>